<dbReference type="GO" id="GO:0051607">
    <property type="term" value="P:defense response to virus"/>
    <property type="evidence" value="ECO:0007669"/>
    <property type="project" value="UniProtKB-KW"/>
</dbReference>
<dbReference type="Proteomes" id="UP000078287">
    <property type="component" value="Unassembled WGS sequence"/>
</dbReference>
<accession>A0A178M5J7</accession>
<keyword evidence="1" id="KW-0051">Antiviral defense</keyword>
<proteinExistence type="predicted"/>
<organism evidence="2 3">
    <name type="scientific">Chloroflexus islandicus</name>
    <dbReference type="NCBI Taxonomy" id="1707952"/>
    <lineage>
        <taxon>Bacteria</taxon>
        <taxon>Bacillati</taxon>
        <taxon>Chloroflexota</taxon>
        <taxon>Chloroflexia</taxon>
        <taxon>Chloroflexales</taxon>
        <taxon>Chloroflexineae</taxon>
        <taxon>Chloroflexaceae</taxon>
        <taxon>Chloroflexus</taxon>
    </lineage>
</organism>
<dbReference type="GO" id="GO:0003723">
    <property type="term" value="F:RNA binding"/>
    <property type="evidence" value="ECO:0007669"/>
    <property type="project" value="InterPro"/>
</dbReference>
<dbReference type="RefSeq" id="WP_066790327.1">
    <property type="nucleotide sequence ID" value="NZ_LWQS01000082.1"/>
</dbReference>
<evidence type="ECO:0000313" key="3">
    <source>
        <dbReference type="Proteomes" id="UP000078287"/>
    </source>
</evidence>
<dbReference type="AlphaFoldDB" id="A0A178M5J7"/>
<evidence type="ECO:0008006" key="4">
    <source>
        <dbReference type="Google" id="ProtNLM"/>
    </source>
</evidence>
<dbReference type="NCBIfam" id="TIGR01868">
    <property type="entry name" value="casD_Cas5e"/>
    <property type="match status" value="1"/>
</dbReference>
<comment type="caution">
    <text evidence="2">The sequence shown here is derived from an EMBL/GenBank/DDBJ whole genome shotgun (WGS) entry which is preliminary data.</text>
</comment>
<dbReference type="EMBL" id="LWQS01000082">
    <property type="protein sequence ID" value="OAN42838.1"/>
    <property type="molecule type" value="Genomic_DNA"/>
</dbReference>
<keyword evidence="3" id="KW-1185">Reference proteome</keyword>
<dbReference type="OrthoDB" id="3189549at2"/>
<dbReference type="InterPro" id="IPR021124">
    <property type="entry name" value="CRISPR-assoc_prot_Cas5"/>
</dbReference>
<dbReference type="STRING" id="1707952.A6A03_03735"/>
<name>A0A178M5J7_9CHLR</name>
<dbReference type="InterPro" id="IPR013422">
    <property type="entry name" value="CRISPR-assoc_prot_Cas5_N"/>
</dbReference>
<reference evidence="2 3" key="1">
    <citation type="submission" date="2016-04" db="EMBL/GenBank/DDBJ databases">
        <title>Chloroflexus islandicus sp. nov., a thermophilic filamentous anoxygenic phototrophic bacterium from geyser Strokkur (Iceland).</title>
        <authorList>
            <person name="Gaisin V.A."/>
            <person name="Kalashnikov A.M."/>
            <person name="Sukhacheva M.V."/>
            <person name="Grouzdev D.S."/>
            <person name="Ivanov T.M."/>
            <person name="Kuznetsov B."/>
            <person name="Gorlenko V.M."/>
        </authorList>
    </citation>
    <scope>NUCLEOTIDE SEQUENCE [LARGE SCALE GENOMIC DNA]</scope>
    <source>
        <strain evidence="3">isl-2</strain>
    </source>
</reference>
<gene>
    <name evidence="2" type="ORF">A6A03_03735</name>
</gene>
<evidence type="ECO:0000256" key="1">
    <source>
        <dbReference type="ARBA" id="ARBA00023118"/>
    </source>
</evidence>
<dbReference type="NCBIfam" id="TIGR02593">
    <property type="entry name" value="CRISPR_cas5"/>
    <property type="match status" value="1"/>
</dbReference>
<dbReference type="GO" id="GO:0043571">
    <property type="term" value="P:maintenance of CRISPR repeat elements"/>
    <property type="evidence" value="ECO:0007669"/>
    <property type="project" value="InterPro"/>
</dbReference>
<dbReference type="InterPro" id="IPR010147">
    <property type="entry name" value="CRISPR-assoc_prot_CasD"/>
</dbReference>
<dbReference type="CDD" id="cd09645">
    <property type="entry name" value="Cas5_I-E"/>
    <property type="match status" value="1"/>
</dbReference>
<evidence type="ECO:0000313" key="2">
    <source>
        <dbReference type="EMBL" id="OAN42838.1"/>
    </source>
</evidence>
<protein>
    <recommendedName>
        <fullName evidence="4">Type I-E CRISPR-associated protein Cas5/CasD</fullName>
    </recommendedName>
</protein>
<dbReference type="Pfam" id="PF09704">
    <property type="entry name" value="Cas_Cas5d"/>
    <property type="match status" value="1"/>
</dbReference>
<sequence>MNTLFLRLEGPLQAWGLRARWRERDTADTPTKSGIIGLLGCALGLSRDDHRLRDLSDRLRIGVRVDLPGTLLRDYHTVGGGRFGAATTGNKTRYHDEPYIGGVLSAEVDKGRIKVKINQKTGEPETDVSERYYLADASFRVAVQGPDDLIEELAAAVQHPIWPLFLGRKACIPATPIYDGSGQFANLIKALHEPTFSQRVLQAWEQQKPSTLRALIETEPGSGNRQYDNIGIPERRLFRPRYVREIWITLSGDLTSINTLEG</sequence>
<dbReference type="Gene3D" id="3.30.70.2660">
    <property type="match status" value="1"/>
</dbReference>